<dbReference type="Pfam" id="PF19200">
    <property type="entry name" value="MupG_N"/>
    <property type="match status" value="1"/>
</dbReference>
<dbReference type="InterPro" id="IPR017853">
    <property type="entry name" value="GH"/>
</dbReference>
<evidence type="ECO:0000259" key="2">
    <source>
        <dbReference type="Pfam" id="PF19200"/>
    </source>
</evidence>
<dbReference type="eggNOG" id="COG3589">
    <property type="taxonomic scope" value="Bacteria"/>
</dbReference>
<keyword evidence="4" id="KW-1185">Reference proteome</keyword>
<dbReference type="InParanoid" id="F7PUD1"/>
<dbReference type="OrthoDB" id="5809921at2"/>
<comment type="caution">
    <text evidence="3">The sequence shown here is derived from an EMBL/GenBank/DDBJ whole genome shotgun (WGS) entry which is preliminary data.</text>
</comment>
<evidence type="ECO:0000259" key="1">
    <source>
        <dbReference type="Pfam" id="PF05913"/>
    </source>
</evidence>
<dbReference type="Gene3D" id="2.40.100.10">
    <property type="entry name" value="Cyclophilin-like"/>
    <property type="match status" value="1"/>
</dbReference>
<dbReference type="Gene3D" id="3.20.20.70">
    <property type="entry name" value="Aldolase class I"/>
    <property type="match status" value="1"/>
</dbReference>
<accession>F7PUD1</accession>
<feature type="domain" description="6-phospho-N-acetylmuramidase N-terminal" evidence="2">
    <location>
        <begin position="2"/>
        <end position="224"/>
    </location>
</feature>
<dbReference type="InterPro" id="IPR008589">
    <property type="entry name" value="MupG"/>
</dbReference>
<organism evidence="3 4">
    <name type="scientific">Haloplasma contractile SSD-17B</name>
    <dbReference type="NCBI Taxonomy" id="1033810"/>
    <lineage>
        <taxon>Bacteria</taxon>
        <taxon>Bacillati</taxon>
        <taxon>Mycoplasmatota</taxon>
        <taxon>Mollicutes</taxon>
        <taxon>Haloplasmatales</taxon>
        <taxon>Haloplasmataceae</taxon>
        <taxon>Haloplasma</taxon>
    </lineage>
</organism>
<evidence type="ECO:0000313" key="3">
    <source>
        <dbReference type="EMBL" id="ERJ11745.1"/>
    </source>
</evidence>
<dbReference type="Pfam" id="PF05913">
    <property type="entry name" value="MupG_C"/>
    <property type="match status" value="1"/>
</dbReference>
<proteinExistence type="predicted"/>
<dbReference type="Proteomes" id="UP000005707">
    <property type="component" value="Unassembled WGS sequence"/>
</dbReference>
<sequence length="351" mass="40799">MIGISVYIGLEEYPQKENEAYIRLAHRLGIRHIFTSAHIPEMHASYIDELKEILTLTTELNMYVSLDLSKEVSNRIDLNNYNVHTLRLDYGFSNGEIVELSTCSTYNIELNASTLNEQRLISLIKMGLNIEQVSVSHNYYPKRYTGLDYKTFNQKNEYYKQHGLTIKAFIPSQFGKRGPIYEGLPTVERHRSLNLTIAIQELVQANVDLIYFGDAYASEQELIEAINLRTDVIAFQVKLADKISDLEYSIVKQRHVNRLDESQYFKRSSRYRCTDQTIEPHNTTERKQYSVTIDNKHYKRYQGELQIIKKDLEADPKVNVVGTLLNCEYLLDCLKPGMPFEFNIVKKDDDL</sequence>
<dbReference type="InterPro" id="IPR029000">
    <property type="entry name" value="Cyclophilin-like_dom_sf"/>
</dbReference>
<evidence type="ECO:0000313" key="4">
    <source>
        <dbReference type="Proteomes" id="UP000005707"/>
    </source>
</evidence>
<dbReference type="SUPFAM" id="SSF51445">
    <property type="entry name" value="(Trans)glycosidases"/>
    <property type="match status" value="1"/>
</dbReference>
<gene>
    <name evidence="3" type="ORF">HLPCO_002228</name>
</gene>
<dbReference type="InterPro" id="IPR013785">
    <property type="entry name" value="Aldolase_TIM"/>
</dbReference>
<dbReference type="STRING" id="1033810.HLPCO_002228"/>
<dbReference type="PANTHER" id="PTHR38435">
    <property type="match status" value="1"/>
</dbReference>
<dbReference type="SUPFAM" id="SSF50891">
    <property type="entry name" value="Cyclophilin-like"/>
    <property type="match status" value="1"/>
</dbReference>
<dbReference type="InterPro" id="IPR043894">
    <property type="entry name" value="MupG_C"/>
</dbReference>
<reference evidence="3 4" key="1">
    <citation type="journal article" date="2011" name="J. Bacteriol.">
        <title>Genome sequence of Haloplasma contractile, an unusual contractile bacterium from a deep-sea anoxic brine lake.</title>
        <authorList>
            <person name="Antunes A."/>
            <person name="Alam I."/>
            <person name="El Dorry H."/>
            <person name="Siam R."/>
            <person name="Robertson A."/>
            <person name="Bajic V.B."/>
            <person name="Stingl U."/>
        </authorList>
    </citation>
    <scope>NUCLEOTIDE SEQUENCE [LARGE SCALE GENOMIC DNA]</scope>
    <source>
        <strain evidence="3 4">SSD-17B</strain>
    </source>
</reference>
<dbReference type="AlphaFoldDB" id="F7PUD1"/>
<feature type="domain" description="6-phospho-N-acetylmuramidase C-terminal" evidence="1">
    <location>
        <begin position="234"/>
        <end position="343"/>
    </location>
</feature>
<name>F7PUD1_9MOLU</name>
<dbReference type="RefSeq" id="WP_008824388.1">
    <property type="nucleotide sequence ID" value="NZ_AFNU02000008.1"/>
</dbReference>
<dbReference type="InterPro" id="IPR043797">
    <property type="entry name" value="MupG_N"/>
</dbReference>
<reference evidence="3 4" key="2">
    <citation type="journal article" date="2013" name="PLoS ONE">
        <title>INDIGO - INtegrated Data Warehouse of MIcrobial GenOmes with Examples from the Red Sea Extremophiles.</title>
        <authorList>
            <person name="Alam I."/>
            <person name="Antunes A."/>
            <person name="Kamau A.A."/>
            <person name="Ba Alawi W."/>
            <person name="Kalkatawi M."/>
            <person name="Stingl U."/>
            <person name="Bajic V.B."/>
        </authorList>
    </citation>
    <scope>NUCLEOTIDE SEQUENCE [LARGE SCALE GENOMIC DNA]</scope>
    <source>
        <strain evidence="3 4">SSD-17B</strain>
    </source>
</reference>
<dbReference type="PANTHER" id="PTHR38435:SF2">
    <property type="entry name" value="DUF871 DOMAIN-CONTAINING PROTEIN"/>
    <property type="match status" value="1"/>
</dbReference>
<protein>
    <submittedName>
        <fullName evidence="3">Outer surface protein</fullName>
    </submittedName>
</protein>
<dbReference type="EMBL" id="AFNU02000008">
    <property type="protein sequence ID" value="ERJ11745.1"/>
    <property type="molecule type" value="Genomic_DNA"/>
</dbReference>